<dbReference type="InterPro" id="IPR011990">
    <property type="entry name" value="TPR-like_helical_dom_sf"/>
</dbReference>
<reference evidence="2" key="1">
    <citation type="submission" date="2022-02" db="EMBL/GenBank/DDBJ databases">
        <authorList>
            <person name="Henning P.M."/>
            <person name="McCubbin A.G."/>
            <person name="Shore J.S."/>
        </authorList>
    </citation>
    <scope>NUCLEOTIDE SEQUENCE</scope>
    <source>
        <strain evidence="2">F60SS</strain>
        <tissue evidence="2">Leaves</tissue>
    </source>
</reference>
<dbReference type="Proteomes" id="UP001141552">
    <property type="component" value="Unassembled WGS sequence"/>
</dbReference>
<evidence type="ECO:0000313" key="3">
    <source>
        <dbReference type="Proteomes" id="UP001141552"/>
    </source>
</evidence>
<name>A0A9Q0F351_9ROSI</name>
<gene>
    <name evidence="2" type="ORF">Tsubulata_007443</name>
</gene>
<feature type="non-terminal residue" evidence="2">
    <location>
        <position position="1"/>
    </location>
</feature>
<feature type="repeat" description="TPR" evidence="1">
    <location>
        <begin position="118"/>
        <end position="151"/>
    </location>
</feature>
<dbReference type="PROSITE" id="PS50005">
    <property type="entry name" value="TPR"/>
    <property type="match status" value="1"/>
</dbReference>
<protein>
    <submittedName>
        <fullName evidence="2">Uncharacterized protein</fullName>
    </submittedName>
</protein>
<dbReference type="SUPFAM" id="SSF48452">
    <property type="entry name" value="TPR-like"/>
    <property type="match status" value="1"/>
</dbReference>
<evidence type="ECO:0000313" key="2">
    <source>
        <dbReference type="EMBL" id="KAJ4824044.1"/>
    </source>
</evidence>
<organism evidence="2 3">
    <name type="scientific">Turnera subulata</name>
    <dbReference type="NCBI Taxonomy" id="218843"/>
    <lineage>
        <taxon>Eukaryota</taxon>
        <taxon>Viridiplantae</taxon>
        <taxon>Streptophyta</taxon>
        <taxon>Embryophyta</taxon>
        <taxon>Tracheophyta</taxon>
        <taxon>Spermatophyta</taxon>
        <taxon>Magnoliopsida</taxon>
        <taxon>eudicotyledons</taxon>
        <taxon>Gunneridae</taxon>
        <taxon>Pentapetalae</taxon>
        <taxon>rosids</taxon>
        <taxon>fabids</taxon>
        <taxon>Malpighiales</taxon>
        <taxon>Passifloraceae</taxon>
        <taxon>Turnera</taxon>
    </lineage>
</organism>
<dbReference type="EMBL" id="JAKUCV010007286">
    <property type="protein sequence ID" value="KAJ4824044.1"/>
    <property type="molecule type" value="Genomic_DNA"/>
</dbReference>
<dbReference type="Gene3D" id="1.25.40.10">
    <property type="entry name" value="Tetratricopeptide repeat domain"/>
    <property type="match status" value="1"/>
</dbReference>
<dbReference type="AlphaFoldDB" id="A0A9Q0F351"/>
<keyword evidence="1" id="KW-0802">TPR repeat</keyword>
<evidence type="ECO:0000256" key="1">
    <source>
        <dbReference type="PROSITE-ProRule" id="PRU00339"/>
    </source>
</evidence>
<dbReference type="InterPro" id="IPR019734">
    <property type="entry name" value="TPR_rpt"/>
</dbReference>
<comment type="caution">
    <text evidence="2">The sequence shown here is derived from an EMBL/GenBank/DDBJ whole genome shotgun (WGS) entry which is preliminary data.</text>
</comment>
<sequence length="175" mass="19580">LILLCSQGCTTTTQGNQDDVRMEDIKAVESPGSDLQEHVKNALLILNEASAPKNDPMSIVRKEAEYYEDLIVDGSHVAAKPFDGKKQDASNYYEEARKELKSAWSFVEKLQQHSIEKVNILSAVGETYFRGGDYESAQNYYDRALRSMEKLAARDNTRVADLYPIVEFSVGSYGA</sequence>
<proteinExistence type="predicted"/>
<keyword evidence="3" id="KW-1185">Reference proteome</keyword>
<reference evidence="2" key="2">
    <citation type="journal article" date="2023" name="Plants (Basel)">
        <title>Annotation of the Turnera subulata (Passifloraceae) Draft Genome Reveals the S-Locus Evolved after the Divergence of Turneroideae from Passifloroideae in a Stepwise Manner.</title>
        <authorList>
            <person name="Henning P.M."/>
            <person name="Roalson E.H."/>
            <person name="Mir W."/>
            <person name="McCubbin A.G."/>
            <person name="Shore J.S."/>
        </authorList>
    </citation>
    <scope>NUCLEOTIDE SEQUENCE</scope>
    <source>
        <strain evidence="2">F60SS</strain>
    </source>
</reference>
<accession>A0A9Q0F351</accession>